<gene>
    <name evidence="1" type="ORF">LSTR_LSTR014914</name>
</gene>
<dbReference type="SUPFAM" id="SSF52540">
    <property type="entry name" value="P-loop containing nucleoside triphosphate hydrolases"/>
    <property type="match status" value="1"/>
</dbReference>
<protein>
    <submittedName>
        <fullName evidence="1">Uncharacterized protein</fullName>
    </submittedName>
</protein>
<dbReference type="AlphaFoldDB" id="A0A482WWH0"/>
<dbReference type="EMBL" id="QKKF02023537">
    <property type="protein sequence ID" value="RZF37642.1"/>
    <property type="molecule type" value="Genomic_DNA"/>
</dbReference>
<sequence>MGVGYSACARDVADLLASPPTDGKRGLLLLDGFLLFCDAWLSGLCARKYFMTLPHAVCRKRRTNRVYDPPDVPGYFDKCMNSDICFLDGQLPIEQHLTTVSEEIDKILQKN</sequence>
<dbReference type="OrthoDB" id="10041966at2759"/>
<comment type="caution">
    <text evidence="1">The sequence shown here is derived from an EMBL/GenBank/DDBJ whole genome shotgun (WGS) entry which is preliminary data.</text>
</comment>
<dbReference type="STRING" id="195883.A0A482WWH0"/>
<evidence type="ECO:0000313" key="1">
    <source>
        <dbReference type="EMBL" id="RZF37642.1"/>
    </source>
</evidence>
<keyword evidence="2" id="KW-1185">Reference proteome</keyword>
<reference evidence="1 2" key="1">
    <citation type="journal article" date="2017" name="Gigascience">
        <title>Genome sequence of the small brown planthopper, Laodelphax striatellus.</title>
        <authorList>
            <person name="Zhu J."/>
            <person name="Jiang F."/>
            <person name="Wang X."/>
            <person name="Yang P."/>
            <person name="Bao Y."/>
            <person name="Zhao W."/>
            <person name="Wang W."/>
            <person name="Lu H."/>
            <person name="Wang Q."/>
            <person name="Cui N."/>
            <person name="Li J."/>
            <person name="Chen X."/>
            <person name="Luo L."/>
            <person name="Yu J."/>
            <person name="Kang L."/>
            <person name="Cui F."/>
        </authorList>
    </citation>
    <scope>NUCLEOTIDE SEQUENCE [LARGE SCALE GENOMIC DNA]</scope>
    <source>
        <strain evidence="1">Lst14</strain>
    </source>
</reference>
<evidence type="ECO:0000313" key="2">
    <source>
        <dbReference type="Proteomes" id="UP000291343"/>
    </source>
</evidence>
<dbReference type="InterPro" id="IPR027417">
    <property type="entry name" value="P-loop_NTPase"/>
</dbReference>
<name>A0A482WWH0_LAOST</name>
<dbReference type="Gene3D" id="3.40.50.300">
    <property type="entry name" value="P-loop containing nucleotide triphosphate hydrolases"/>
    <property type="match status" value="1"/>
</dbReference>
<dbReference type="SMR" id="A0A482WWH0"/>
<accession>A0A482WWH0</accession>
<proteinExistence type="predicted"/>
<dbReference type="InParanoid" id="A0A482WWH0"/>
<organism evidence="1 2">
    <name type="scientific">Laodelphax striatellus</name>
    <name type="common">Small brown planthopper</name>
    <name type="synonym">Delphax striatella</name>
    <dbReference type="NCBI Taxonomy" id="195883"/>
    <lineage>
        <taxon>Eukaryota</taxon>
        <taxon>Metazoa</taxon>
        <taxon>Ecdysozoa</taxon>
        <taxon>Arthropoda</taxon>
        <taxon>Hexapoda</taxon>
        <taxon>Insecta</taxon>
        <taxon>Pterygota</taxon>
        <taxon>Neoptera</taxon>
        <taxon>Paraneoptera</taxon>
        <taxon>Hemiptera</taxon>
        <taxon>Auchenorrhyncha</taxon>
        <taxon>Fulgoroidea</taxon>
        <taxon>Delphacidae</taxon>
        <taxon>Criomorphinae</taxon>
        <taxon>Laodelphax</taxon>
    </lineage>
</organism>
<dbReference type="Proteomes" id="UP000291343">
    <property type="component" value="Unassembled WGS sequence"/>
</dbReference>